<keyword evidence="3" id="KW-1185">Reference proteome</keyword>
<dbReference type="SMART" id="SM00213">
    <property type="entry name" value="UBQ"/>
    <property type="match status" value="1"/>
</dbReference>
<organism evidence="2 3">
    <name type="scientific">Heterodera schachtii</name>
    <name type="common">Sugarbeet cyst nematode worm</name>
    <name type="synonym">Tylenchus schachtii</name>
    <dbReference type="NCBI Taxonomy" id="97005"/>
    <lineage>
        <taxon>Eukaryota</taxon>
        <taxon>Metazoa</taxon>
        <taxon>Ecdysozoa</taxon>
        <taxon>Nematoda</taxon>
        <taxon>Chromadorea</taxon>
        <taxon>Rhabditida</taxon>
        <taxon>Tylenchina</taxon>
        <taxon>Tylenchomorpha</taxon>
        <taxon>Tylenchoidea</taxon>
        <taxon>Heteroderidae</taxon>
        <taxon>Heteroderinae</taxon>
        <taxon>Heterodera</taxon>
    </lineage>
</organism>
<dbReference type="EMBL" id="JBICCN010000429">
    <property type="protein sequence ID" value="KAL3069372.1"/>
    <property type="molecule type" value="Genomic_DNA"/>
</dbReference>
<dbReference type="SUPFAM" id="SSF54236">
    <property type="entry name" value="Ubiquitin-like"/>
    <property type="match status" value="1"/>
</dbReference>
<dbReference type="PROSITE" id="PS50053">
    <property type="entry name" value="UBIQUITIN_2"/>
    <property type="match status" value="1"/>
</dbReference>
<dbReference type="Pfam" id="PF00240">
    <property type="entry name" value="ubiquitin"/>
    <property type="match status" value="1"/>
</dbReference>
<dbReference type="CDD" id="cd17039">
    <property type="entry name" value="Ubl_ubiquitin_like"/>
    <property type="match status" value="1"/>
</dbReference>
<sequence length="114" mass="13079">MLQFGFSQFCTVIMTKLMMPSFADSMKIQVIYDVEHYPVELNKKDTVATLKAKIEKIEEIGKIPIQKQILTKKSSTGRVKRVLADQKTMDEYGIGEGDTIYMEVVTDTYFLILM</sequence>
<dbReference type="Proteomes" id="UP001620645">
    <property type="component" value="Unassembled WGS sequence"/>
</dbReference>
<dbReference type="Gene3D" id="3.10.20.90">
    <property type="entry name" value="Phosphatidylinositol 3-kinase Catalytic Subunit, Chain A, domain 1"/>
    <property type="match status" value="1"/>
</dbReference>
<evidence type="ECO:0000313" key="3">
    <source>
        <dbReference type="Proteomes" id="UP001620645"/>
    </source>
</evidence>
<reference evidence="2 3" key="1">
    <citation type="submission" date="2024-10" db="EMBL/GenBank/DDBJ databases">
        <authorList>
            <person name="Kim D."/>
        </authorList>
    </citation>
    <scope>NUCLEOTIDE SEQUENCE [LARGE SCALE GENOMIC DNA]</scope>
    <source>
        <strain evidence="2">Taebaek</strain>
    </source>
</reference>
<evidence type="ECO:0000259" key="1">
    <source>
        <dbReference type="PROSITE" id="PS50053"/>
    </source>
</evidence>
<gene>
    <name evidence="2" type="ORF">niasHS_018097</name>
</gene>
<proteinExistence type="predicted"/>
<dbReference type="InterPro" id="IPR000626">
    <property type="entry name" value="Ubiquitin-like_dom"/>
</dbReference>
<name>A0ABD2HSE1_HETSC</name>
<accession>A0ABD2HSE1</accession>
<dbReference type="InterPro" id="IPR029071">
    <property type="entry name" value="Ubiquitin-like_domsf"/>
</dbReference>
<feature type="domain" description="Ubiquitin-like" evidence="1">
    <location>
        <begin position="24"/>
        <end position="102"/>
    </location>
</feature>
<comment type="caution">
    <text evidence="2">The sequence shown here is derived from an EMBL/GenBank/DDBJ whole genome shotgun (WGS) entry which is preliminary data.</text>
</comment>
<evidence type="ECO:0000313" key="2">
    <source>
        <dbReference type="EMBL" id="KAL3069372.1"/>
    </source>
</evidence>
<protein>
    <recommendedName>
        <fullName evidence="1">Ubiquitin-like domain-containing protein</fullName>
    </recommendedName>
</protein>
<dbReference type="AlphaFoldDB" id="A0ABD2HSE1"/>